<name>A0AB33C2H5_MICA7</name>
<keyword evidence="2" id="KW-1185">Reference proteome</keyword>
<dbReference type="EMBL" id="CP020771">
    <property type="protein sequence ID" value="ARI83635.1"/>
    <property type="molecule type" value="Genomic_DNA"/>
</dbReference>
<organism evidence="1 2">
    <name type="scientific">Microcystis aeruginosa PCC 7806SL</name>
    <dbReference type="NCBI Taxonomy" id="1903187"/>
    <lineage>
        <taxon>Bacteria</taxon>
        <taxon>Bacillati</taxon>
        <taxon>Cyanobacteriota</taxon>
        <taxon>Cyanophyceae</taxon>
        <taxon>Oscillatoriophycideae</taxon>
        <taxon>Chroococcales</taxon>
        <taxon>Microcystaceae</taxon>
        <taxon>Microcystis</taxon>
    </lineage>
</organism>
<accession>A0AB33C2H5</accession>
<proteinExistence type="predicted"/>
<evidence type="ECO:0000313" key="2">
    <source>
        <dbReference type="Proteomes" id="UP000192439"/>
    </source>
</evidence>
<reference evidence="1 2" key="1">
    <citation type="journal article" date="2018" name="Harmful Algae">
        <title>The highly heterogeneous methylated genomes and diverse restriction-modification systems of bloom-forming Microcystis.</title>
        <authorList>
            <person name="Zhao L."/>
            <person name="Song Y."/>
            <person name="Li L."/>
            <person name="Gan N."/>
            <person name="Brand J.J."/>
            <person name="Song L."/>
        </authorList>
    </citation>
    <scope>NUCLEOTIDE SEQUENCE [LARGE SCALE GENOMIC DNA]</scope>
    <source>
        <strain evidence="1 2">PCC 7806SL</strain>
    </source>
</reference>
<dbReference type="Proteomes" id="UP000192439">
    <property type="component" value="Chromosome"/>
</dbReference>
<evidence type="ECO:0000313" key="1">
    <source>
        <dbReference type="EMBL" id="ARI83635.1"/>
    </source>
</evidence>
<protein>
    <submittedName>
        <fullName evidence="1">Uncharacterized protein</fullName>
    </submittedName>
</protein>
<sequence length="39" mass="4224">MATSKRISLVCLVGQLIGEKPIKGFKFSLSFVEVARRGG</sequence>
<dbReference type="AlphaFoldDB" id="A0AB33C2H5"/>
<gene>
    <name evidence="1" type="ORF">BH695_4356</name>
</gene>